<dbReference type="EMBL" id="VSRR010068718">
    <property type="protein sequence ID" value="MPC85531.1"/>
    <property type="molecule type" value="Genomic_DNA"/>
</dbReference>
<sequence length="82" mass="8902">MARPRPTGTDLVILGSSKAMQAQVALRLFHATSPKRGAIVRQRLGGGSVESVREEVRAERGGSRQLRPWGCTFSDQCCQPHG</sequence>
<accession>A0A5B7IJD2</accession>
<dbReference type="Proteomes" id="UP000324222">
    <property type="component" value="Unassembled WGS sequence"/>
</dbReference>
<evidence type="ECO:0000313" key="2">
    <source>
        <dbReference type="Proteomes" id="UP000324222"/>
    </source>
</evidence>
<organism evidence="1 2">
    <name type="scientific">Portunus trituberculatus</name>
    <name type="common">Swimming crab</name>
    <name type="synonym">Neptunus trituberculatus</name>
    <dbReference type="NCBI Taxonomy" id="210409"/>
    <lineage>
        <taxon>Eukaryota</taxon>
        <taxon>Metazoa</taxon>
        <taxon>Ecdysozoa</taxon>
        <taxon>Arthropoda</taxon>
        <taxon>Crustacea</taxon>
        <taxon>Multicrustacea</taxon>
        <taxon>Malacostraca</taxon>
        <taxon>Eumalacostraca</taxon>
        <taxon>Eucarida</taxon>
        <taxon>Decapoda</taxon>
        <taxon>Pleocyemata</taxon>
        <taxon>Brachyura</taxon>
        <taxon>Eubrachyura</taxon>
        <taxon>Portunoidea</taxon>
        <taxon>Portunidae</taxon>
        <taxon>Portuninae</taxon>
        <taxon>Portunus</taxon>
    </lineage>
</organism>
<protein>
    <submittedName>
        <fullName evidence="1">Uncharacterized protein</fullName>
    </submittedName>
</protein>
<dbReference type="AlphaFoldDB" id="A0A5B7IJD2"/>
<gene>
    <name evidence="1" type="ORF">E2C01_080311</name>
</gene>
<evidence type="ECO:0000313" key="1">
    <source>
        <dbReference type="EMBL" id="MPC85531.1"/>
    </source>
</evidence>
<comment type="caution">
    <text evidence="1">The sequence shown here is derived from an EMBL/GenBank/DDBJ whole genome shotgun (WGS) entry which is preliminary data.</text>
</comment>
<proteinExistence type="predicted"/>
<name>A0A5B7IJD2_PORTR</name>
<keyword evidence="2" id="KW-1185">Reference proteome</keyword>
<reference evidence="1 2" key="1">
    <citation type="submission" date="2019-05" db="EMBL/GenBank/DDBJ databases">
        <title>Another draft genome of Portunus trituberculatus and its Hox gene families provides insights of decapod evolution.</title>
        <authorList>
            <person name="Jeong J.-H."/>
            <person name="Song I."/>
            <person name="Kim S."/>
            <person name="Choi T."/>
            <person name="Kim D."/>
            <person name="Ryu S."/>
            <person name="Kim W."/>
        </authorList>
    </citation>
    <scope>NUCLEOTIDE SEQUENCE [LARGE SCALE GENOMIC DNA]</scope>
    <source>
        <tissue evidence="1">Muscle</tissue>
    </source>
</reference>